<evidence type="ECO:0000313" key="3">
    <source>
        <dbReference type="Proteomes" id="UP000465785"/>
    </source>
</evidence>
<dbReference type="Proteomes" id="UP000465785">
    <property type="component" value="Chromosome"/>
</dbReference>
<protein>
    <recommendedName>
        <fullName evidence="4">Beta-xylosidase</fullName>
    </recommendedName>
</protein>
<accession>A0A9W4BFA3</accession>
<dbReference type="EMBL" id="AP022601">
    <property type="protein sequence ID" value="BBY91349.1"/>
    <property type="molecule type" value="Genomic_DNA"/>
</dbReference>
<dbReference type="KEGG" id="mgau:MGALJ_10180"/>
<dbReference type="RefSeq" id="WP_163726928.1">
    <property type="nucleotide sequence ID" value="NZ_AP022601.1"/>
</dbReference>
<dbReference type="AlphaFoldDB" id="A0A9W4BFA3"/>
<evidence type="ECO:0008006" key="4">
    <source>
        <dbReference type="Google" id="ProtNLM"/>
    </source>
</evidence>
<name>A0A9W4BFA3_9MYCO</name>
<sequence length="159" mass="14719">MAIFDRFDLKVIAVGGLCGVAIALSPGVAAAGGYECLQTSAGEAGPVPAAPVAGAAPACAPVTEMAGVPMALPGPPLAPPIVPPPLVPPVVPPLVPPVVPPLAPPVPIAPIGAPIAAGAPLAPLTTMGGAAGGKGESTGPAPAGAPVAGQPIAPGPTGH</sequence>
<proteinExistence type="predicted"/>
<feature type="region of interest" description="Disordered" evidence="1">
    <location>
        <begin position="128"/>
        <end position="159"/>
    </location>
</feature>
<reference evidence="2 3" key="1">
    <citation type="journal article" date="2019" name="Emerg. Microbes Infect.">
        <title>Comprehensive subspecies identification of 175 nontuberculous mycobacteria species based on 7547 genomic profiles.</title>
        <authorList>
            <person name="Matsumoto Y."/>
            <person name="Kinjo T."/>
            <person name="Motooka D."/>
            <person name="Nabeya D."/>
            <person name="Jung N."/>
            <person name="Uechi K."/>
            <person name="Horii T."/>
            <person name="Iida T."/>
            <person name="Fujita J."/>
            <person name="Nakamura S."/>
        </authorList>
    </citation>
    <scope>NUCLEOTIDE SEQUENCE [LARGE SCALE GENOMIC DNA]</scope>
    <source>
        <strain evidence="2 3">JCM 6399</strain>
    </source>
</reference>
<gene>
    <name evidence="2" type="ORF">MGALJ_10180</name>
</gene>
<feature type="compositionally biased region" description="Low complexity" evidence="1">
    <location>
        <begin position="139"/>
        <end position="159"/>
    </location>
</feature>
<evidence type="ECO:0000313" key="2">
    <source>
        <dbReference type="EMBL" id="BBY91349.1"/>
    </source>
</evidence>
<evidence type="ECO:0000256" key="1">
    <source>
        <dbReference type="SAM" id="MobiDB-lite"/>
    </source>
</evidence>
<keyword evidence="3" id="KW-1185">Reference proteome</keyword>
<organism evidence="2 3">
    <name type="scientific">Mycobacterium gallinarum</name>
    <dbReference type="NCBI Taxonomy" id="39689"/>
    <lineage>
        <taxon>Bacteria</taxon>
        <taxon>Bacillati</taxon>
        <taxon>Actinomycetota</taxon>
        <taxon>Actinomycetes</taxon>
        <taxon>Mycobacteriales</taxon>
        <taxon>Mycobacteriaceae</taxon>
        <taxon>Mycobacterium</taxon>
    </lineage>
</organism>